<proteinExistence type="predicted"/>
<gene>
    <name evidence="2" type="ORF">VB738_10265</name>
</gene>
<dbReference type="RefSeq" id="WP_323305656.1">
    <property type="nucleotide sequence ID" value="NZ_JAYGHX010000005.1"/>
</dbReference>
<evidence type="ECO:0000313" key="3">
    <source>
        <dbReference type="Proteomes" id="UP001304461"/>
    </source>
</evidence>
<evidence type="ECO:0000256" key="1">
    <source>
        <dbReference type="SAM" id="MobiDB-lite"/>
    </source>
</evidence>
<dbReference type="Proteomes" id="UP001304461">
    <property type="component" value="Unassembled WGS sequence"/>
</dbReference>
<accession>A0ABU5RVE6</accession>
<feature type="region of interest" description="Disordered" evidence="1">
    <location>
        <begin position="47"/>
        <end position="66"/>
    </location>
</feature>
<sequence length="396" mass="42556">MASPPPRPSHRRPWPWSGPAPGGWRSGWRRRLPLALALLLPLALGSSGSPWSGKRSTGTGSPSHGPLDHRHLAIIINAADPLSESIGGLYQAARLVPPNQVIRVHFPPGKTSLDPGLFRRIKSSVDRQTPAHVQVYALAWAAPYRVGCQSITSAFSFGLDPRYCASGCRTTALSPLFARGDVRRPWDQLRVRPSMMLAATSAAMAKRLIQQGVASDGTAPPGTAYLLSTSDARRNRRAAGYPRVKAAIGSRLRVRFIVGDTLVGAQDVMAYITGLAFPVGLRTNRFRPGAVADHLTSFGGQLTDSPQMSALRWLEAGATGSYGTVVEPCNVTAKFPDPGLLLTYYLRGDTLIESYWRSVAMPGQGVFIGEPLARPWPADAGLSPDDVAGARSRRAR</sequence>
<dbReference type="EMBL" id="JAYGHX010000005">
    <property type="protein sequence ID" value="MEA5391640.1"/>
    <property type="molecule type" value="Genomic_DNA"/>
</dbReference>
<name>A0ABU5RVE6_9CYAN</name>
<protein>
    <submittedName>
        <fullName evidence="2">TIGR03790 family protein</fullName>
    </submittedName>
</protein>
<organism evidence="2 3">
    <name type="scientific">Cyanobium gracile UHCC 0139</name>
    <dbReference type="NCBI Taxonomy" id="3110308"/>
    <lineage>
        <taxon>Bacteria</taxon>
        <taxon>Bacillati</taxon>
        <taxon>Cyanobacteriota</taxon>
        <taxon>Cyanophyceae</taxon>
        <taxon>Synechococcales</taxon>
        <taxon>Prochlorococcaceae</taxon>
        <taxon>Cyanobium</taxon>
    </lineage>
</organism>
<dbReference type="NCBIfam" id="TIGR03790">
    <property type="entry name" value="TIGR03790 family protein"/>
    <property type="match status" value="1"/>
</dbReference>
<reference evidence="2 3" key="1">
    <citation type="submission" date="2023-12" db="EMBL/GenBank/DDBJ databases">
        <title>Baltic Sea Cyanobacteria.</title>
        <authorList>
            <person name="Delbaje E."/>
            <person name="Fewer D.P."/>
            <person name="Shishido T.K."/>
        </authorList>
    </citation>
    <scope>NUCLEOTIDE SEQUENCE [LARGE SCALE GENOMIC DNA]</scope>
    <source>
        <strain evidence="2 3">UHCC 0139</strain>
    </source>
</reference>
<comment type="caution">
    <text evidence="2">The sequence shown here is derived from an EMBL/GenBank/DDBJ whole genome shotgun (WGS) entry which is preliminary data.</text>
</comment>
<keyword evidence="3" id="KW-1185">Reference proteome</keyword>
<dbReference type="InterPro" id="IPR022265">
    <property type="entry name" value="CHP03790"/>
</dbReference>
<evidence type="ECO:0000313" key="2">
    <source>
        <dbReference type="EMBL" id="MEA5391640.1"/>
    </source>
</evidence>